<dbReference type="InterPro" id="IPR016484">
    <property type="entry name" value="GTPase_Der"/>
</dbReference>
<dbReference type="HAMAP" id="MF_00195">
    <property type="entry name" value="GTPase_Der"/>
    <property type="match status" value="1"/>
</dbReference>
<dbReference type="NCBIfam" id="TIGR03594">
    <property type="entry name" value="GTPase_EngA"/>
    <property type="match status" value="1"/>
</dbReference>
<dbReference type="InterPro" id="IPR006073">
    <property type="entry name" value="GTP-bd"/>
</dbReference>
<dbReference type="InterPro" id="IPR032859">
    <property type="entry name" value="KH_dom-like"/>
</dbReference>
<sequence length="928" mass="102471">MYGSGGSSCVSVRDPVRSYAHGTPKKVWISTVAGLIAVTLTVCGATGIGHEGLSAATQLAVTAQAQDPATFKVGGHMRIKGVSATRAQGGRPIDQQGNPSSSNNPIVAQSVSHVDGVSHGRYGGGVDNQPWTPVTARLLQFIVGAAFGLTAFVAARFFGQRRDTMADGSQIAMCFCTSNRDPAPSRIPTSTYAETEEAVAPEDGSVMGADQVMRPKGKVEVPVMIDGQEGFVELDEEDWEGIEVAGIYDLGMAQEEEEDFELDGDEGQLAVEYVRDAEVDEENESVGADEEGVSQLDLAEDLENTGIDQDGVAVQLQEDVEGEDGDEHGVAAQQEEDVGHEDAQEEEDYFEMENGMEVRYVEDSDEEWDWNEDAKVEAYPKGSIEDDPDNGWEVFGWTTGKQKGIKRSMRERERLFVRRPSADARMAAFAERDDEIARQNLKQRNKLPLLAVVGRPNVGKSTIVNRICGVGQDGAIVYDEPGVTRDRTYQYARFENYCFTVVDTGGLIFEDDPDEVFAKQIRQQAMIALKECKAAIVVVDGQTDMHPTDEEVARMIQKDFLSKGINVYLAVNKCEAEGLEMEMNVGSYWNMGIGEPHPVSGIHGKGLYELLQDVCYNNFKPMDDFIDDRMIKVALVGRPNVGKSSLLNRMLAKERAIVSDVAGTTRDSIDCELQRGDQVFKLVDTAGLRAQSKVEDGNEFLMVNRTMKAIDRADVCLLVLDCTEPGIVTAQDKDIANHIVESGKACVILLNKWDLQEKKDEKTYLQALEEIEQKLPNMPWAERLLVSAATGQRCSKIFQKVIAADKSRRSVMPILELNDAVFDIMRKKPPISPAARKGGRVYYSEQVMTKPPKVVLAVNSADLFSDNYKKYLERALRGKFDLEGTTVSVVYETTRQRDAVRNCPLEIASFIWDAYDREEETKYTALCA</sequence>
<dbReference type="EMBL" id="HBJA01009747">
    <property type="protein sequence ID" value="CAE0791896.1"/>
    <property type="molecule type" value="Transcribed_RNA"/>
</dbReference>
<keyword evidence="9" id="KW-1133">Transmembrane helix</keyword>
<dbReference type="GO" id="GO:0042254">
    <property type="term" value="P:ribosome biogenesis"/>
    <property type="evidence" value="ECO:0007669"/>
    <property type="project" value="UniProtKB-KW"/>
</dbReference>
<dbReference type="PRINTS" id="PR00326">
    <property type="entry name" value="GTP1OBG"/>
</dbReference>
<evidence type="ECO:0000256" key="9">
    <source>
        <dbReference type="SAM" id="Phobius"/>
    </source>
</evidence>
<evidence type="ECO:0000256" key="1">
    <source>
        <dbReference type="ARBA" id="ARBA00008279"/>
    </source>
</evidence>
<dbReference type="InterPro" id="IPR015946">
    <property type="entry name" value="KH_dom-like_a/b"/>
</dbReference>
<dbReference type="CDD" id="cd01894">
    <property type="entry name" value="EngA1"/>
    <property type="match status" value="1"/>
</dbReference>
<reference evidence="11" key="1">
    <citation type="submission" date="2021-01" db="EMBL/GenBank/DDBJ databases">
        <authorList>
            <person name="Corre E."/>
            <person name="Pelletier E."/>
            <person name="Niang G."/>
            <person name="Scheremetjew M."/>
            <person name="Finn R."/>
            <person name="Kale V."/>
            <person name="Holt S."/>
            <person name="Cochrane G."/>
            <person name="Meng A."/>
            <person name="Brown T."/>
            <person name="Cohen L."/>
        </authorList>
    </citation>
    <scope>NUCLEOTIDE SEQUENCE</scope>
    <source>
        <strain evidence="11">CCMP1594</strain>
    </source>
</reference>
<keyword evidence="3" id="KW-0690">Ribosome biogenesis</keyword>
<feature type="domain" description="EngA-type G" evidence="10">
    <location>
        <begin position="631"/>
        <end position="809"/>
    </location>
</feature>
<dbReference type="PANTHER" id="PTHR43834:SF6">
    <property type="entry name" value="GTPASE DER"/>
    <property type="match status" value="1"/>
</dbReference>
<evidence type="ECO:0000256" key="5">
    <source>
        <dbReference type="ARBA" id="ARBA00022741"/>
    </source>
</evidence>
<dbReference type="Gene3D" id="3.40.50.300">
    <property type="entry name" value="P-loop containing nucleotide triphosphate hydrolases"/>
    <property type="match status" value="2"/>
</dbReference>
<keyword evidence="9" id="KW-0812">Transmembrane</keyword>
<accession>A0A7S4FFB4</accession>
<dbReference type="FunFam" id="3.40.50.300:FF:000040">
    <property type="entry name" value="GTPase Der"/>
    <property type="match status" value="1"/>
</dbReference>
<dbReference type="InterPro" id="IPR027417">
    <property type="entry name" value="P-loop_NTPase"/>
</dbReference>
<evidence type="ECO:0000256" key="2">
    <source>
        <dbReference type="ARBA" id="ARBA00020953"/>
    </source>
</evidence>
<evidence type="ECO:0000259" key="10">
    <source>
        <dbReference type="PROSITE" id="PS51712"/>
    </source>
</evidence>
<dbReference type="SUPFAM" id="SSF52540">
    <property type="entry name" value="P-loop containing nucleoside triphosphate hydrolases"/>
    <property type="match status" value="2"/>
</dbReference>
<evidence type="ECO:0000256" key="8">
    <source>
        <dbReference type="SAM" id="MobiDB-lite"/>
    </source>
</evidence>
<dbReference type="InterPro" id="IPR005225">
    <property type="entry name" value="Small_GTP-bd"/>
</dbReference>
<gene>
    <name evidence="11" type="ORF">EGYM00163_LOCUS3012</name>
</gene>
<feature type="region of interest" description="Disordered" evidence="8">
    <location>
        <begin position="83"/>
        <end position="102"/>
    </location>
</feature>
<keyword evidence="9" id="KW-0472">Membrane</keyword>
<evidence type="ECO:0000256" key="7">
    <source>
        <dbReference type="ARBA" id="ARBA00032345"/>
    </source>
</evidence>
<keyword evidence="6" id="KW-0342">GTP-binding</keyword>
<comment type="similarity">
    <text evidence="1">Belongs to the TRAFAC class TrmE-Era-EngA-EngB-Septin-like GTPase superfamily. EngA (Der) GTPase family.</text>
</comment>
<proteinExistence type="inferred from homology"/>
<feature type="transmembrane region" description="Helical" evidence="9">
    <location>
        <begin position="27"/>
        <end position="48"/>
    </location>
</feature>
<evidence type="ECO:0000256" key="6">
    <source>
        <dbReference type="ARBA" id="ARBA00023134"/>
    </source>
</evidence>
<dbReference type="PANTHER" id="PTHR43834">
    <property type="entry name" value="GTPASE DER"/>
    <property type="match status" value="1"/>
</dbReference>
<evidence type="ECO:0000313" key="11">
    <source>
        <dbReference type="EMBL" id="CAE0791896.1"/>
    </source>
</evidence>
<dbReference type="CDD" id="cd01895">
    <property type="entry name" value="EngA2"/>
    <property type="match status" value="1"/>
</dbReference>
<evidence type="ECO:0000256" key="3">
    <source>
        <dbReference type="ARBA" id="ARBA00022517"/>
    </source>
</evidence>
<dbReference type="AlphaFoldDB" id="A0A7S4FFB4"/>
<keyword evidence="5" id="KW-0547">Nucleotide-binding</keyword>
<protein>
    <recommendedName>
        <fullName evidence="2">GTPase Der</fullName>
    </recommendedName>
    <alternativeName>
        <fullName evidence="7">GTP-binding protein EngA</fullName>
    </alternativeName>
</protein>
<keyword evidence="4" id="KW-0677">Repeat</keyword>
<evidence type="ECO:0000256" key="4">
    <source>
        <dbReference type="ARBA" id="ARBA00022737"/>
    </source>
</evidence>
<organism evidence="11">
    <name type="scientific">Eutreptiella gymnastica</name>
    <dbReference type="NCBI Taxonomy" id="73025"/>
    <lineage>
        <taxon>Eukaryota</taxon>
        <taxon>Discoba</taxon>
        <taxon>Euglenozoa</taxon>
        <taxon>Euglenida</taxon>
        <taxon>Spirocuta</taxon>
        <taxon>Euglenophyceae</taxon>
        <taxon>Eutreptiales</taxon>
        <taxon>Eutreptiaceae</taxon>
        <taxon>Eutreptiella</taxon>
    </lineage>
</organism>
<dbReference type="NCBIfam" id="TIGR00231">
    <property type="entry name" value="small_GTP"/>
    <property type="match status" value="2"/>
</dbReference>
<dbReference type="InterPro" id="IPR031166">
    <property type="entry name" value="G_ENGA"/>
</dbReference>
<dbReference type="GO" id="GO:0005525">
    <property type="term" value="F:GTP binding"/>
    <property type="evidence" value="ECO:0007669"/>
    <property type="project" value="UniProtKB-KW"/>
</dbReference>
<feature type="compositionally biased region" description="Acidic residues" evidence="8">
    <location>
        <begin position="334"/>
        <end position="343"/>
    </location>
</feature>
<dbReference type="Pfam" id="PF01926">
    <property type="entry name" value="MMR_HSR1"/>
    <property type="match status" value="2"/>
</dbReference>
<dbReference type="Pfam" id="PF14714">
    <property type="entry name" value="KH_dom-like"/>
    <property type="match status" value="1"/>
</dbReference>
<feature type="transmembrane region" description="Helical" evidence="9">
    <location>
        <begin position="138"/>
        <end position="158"/>
    </location>
</feature>
<feature type="region of interest" description="Disordered" evidence="8">
    <location>
        <begin position="323"/>
        <end position="343"/>
    </location>
</feature>
<dbReference type="PROSITE" id="PS51712">
    <property type="entry name" value="G_ENGA"/>
    <property type="match status" value="1"/>
</dbReference>
<dbReference type="GO" id="GO:0043022">
    <property type="term" value="F:ribosome binding"/>
    <property type="evidence" value="ECO:0007669"/>
    <property type="project" value="TreeGrafter"/>
</dbReference>
<name>A0A7S4FFB4_9EUGL</name>
<dbReference type="Gene3D" id="3.30.300.20">
    <property type="match status" value="1"/>
</dbReference>